<keyword evidence="3" id="KW-0472">Membrane</keyword>
<dbReference type="InterPro" id="IPR036028">
    <property type="entry name" value="SH3-like_dom_sf"/>
</dbReference>
<accession>A0A8C3KIH4</accession>
<reference evidence="5" key="1">
    <citation type="submission" date="2025-08" db="UniProtKB">
        <authorList>
            <consortium name="Ensembl"/>
        </authorList>
    </citation>
    <scope>IDENTIFICATION</scope>
</reference>
<proteinExistence type="predicted"/>
<dbReference type="Ensembl" id="ENSCPGT00000026569.1">
    <property type="protein sequence ID" value="ENSCPGP00000024328.1"/>
    <property type="gene ID" value="ENSCPGG00000016775.1"/>
</dbReference>
<evidence type="ECO:0000259" key="4">
    <source>
        <dbReference type="PROSITE" id="PS50002"/>
    </source>
</evidence>
<dbReference type="Gene3D" id="2.30.30.40">
    <property type="entry name" value="SH3 Domains"/>
    <property type="match status" value="1"/>
</dbReference>
<keyword evidence="3" id="KW-0812">Transmembrane</keyword>
<reference evidence="5" key="2">
    <citation type="submission" date="2025-09" db="UniProtKB">
        <authorList>
            <consortium name="Ensembl"/>
        </authorList>
    </citation>
    <scope>IDENTIFICATION</scope>
</reference>
<sequence length="137" mass="16040">PTFVCRNSFTCVHTHTYIFIFLSVKVYLYLNLSTLFLWFLLLFFFLDTISLARAEEDYNAPDCRFINIKKGQLIYVYSKLVKEKDSGEFWAGSVYGEQYEDHMGTVGYFPSSLVSEQHVYQEANKTIPTTDIDFFCE</sequence>
<dbReference type="GO" id="GO:0001502">
    <property type="term" value="P:cartilage condensation"/>
    <property type="evidence" value="ECO:0007669"/>
    <property type="project" value="TreeGrafter"/>
</dbReference>
<keyword evidence="6" id="KW-1185">Reference proteome</keyword>
<feature type="transmembrane region" description="Helical" evidence="3">
    <location>
        <begin position="26"/>
        <end position="46"/>
    </location>
</feature>
<keyword evidence="1 2" id="KW-0728">SH3 domain</keyword>
<dbReference type="InterPro" id="IPR001452">
    <property type="entry name" value="SH3_domain"/>
</dbReference>
<evidence type="ECO:0000256" key="3">
    <source>
        <dbReference type="SAM" id="Phobius"/>
    </source>
</evidence>
<evidence type="ECO:0000256" key="1">
    <source>
        <dbReference type="ARBA" id="ARBA00022443"/>
    </source>
</evidence>
<organism evidence="5 6">
    <name type="scientific">Calidris pygmaea</name>
    <name type="common">Spoon-billed sandpiper</name>
    <dbReference type="NCBI Taxonomy" id="425635"/>
    <lineage>
        <taxon>Eukaryota</taxon>
        <taxon>Metazoa</taxon>
        <taxon>Chordata</taxon>
        <taxon>Craniata</taxon>
        <taxon>Vertebrata</taxon>
        <taxon>Euteleostomi</taxon>
        <taxon>Archelosauria</taxon>
        <taxon>Archosauria</taxon>
        <taxon>Dinosauria</taxon>
        <taxon>Saurischia</taxon>
        <taxon>Theropoda</taxon>
        <taxon>Coelurosauria</taxon>
        <taxon>Aves</taxon>
        <taxon>Neognathae</taxon>
        <taxon>Neoaves</taxon>
        <taxon>Charadriiformes</taxon>
        <taxon>Scolopacidae</taxon>
        <taxon>Calidris</taxon>
    </lineage>
</organism>
<feature type="domain" description="SH3" evidence="4">
    <location>
        <begin position="47"/>
        <end position="119"/>
    </location>
</feature>
<dbReference type="AlphaFoldDB" id="A0A8C3KIH4"/>
<dbReference type="PANTHER" id="PTHR47146">
    <property type="entry name" value="OTORAPLIN"/>
    <property type="match status" value="1"/>
</dbReference>
<dbReference type="PANTHER" id="PTHR47146:SF1">
    <property type="entry name" value="OTORAPLIN"/>
    <property type="match status" value="1"/>
</dbReference>
<dbReference type="SUPFAM" id="SSF50044">
    <property type="entry name" value="SH3-domain"/>
    <property type="match status" value="1"/>
</dbReference>
<evidence type="ECO:0000256" key="2">
    <source>
        <dbReference type="PROSITE-ProRule" id="PRU00192"/>
    </source>
</evidence>
<dbReference type="SMART" id="SM00326">
    <property type="entry name" value="SH3"/>
    <property type="match status" value="1"/>
</dbReference>
<evidence type="ECO:0000313" key="6">
    <source>
        <dbReference type="Proteomes" id="UP000694419"/>
    </source>
</evidence>
<dbReference type="InterPro" id="IPR042801">
    <property type="entry name" value="OTOR"/>
</dbReference>
<dbReference type="PROSITE" id="PS50002">
    <property type="entry name" value="SH3"/>
    <property type="match status" value="1"/>
</dbReference>
<keyword evidence="3" id="KW-1133">Transmembrane helix</keyword>
<evidence type="ECO:0000313" key="5">
    <source>
        <dbReference type="Ensembl" id="ENSCPGP00000024328.1"/>
    </source>
</evidence>
<dbReference type="Pfam" id="PF07653">
    <property type="entry name" value="SH3_2"/>
    <property type="match status" value="1"/>
</dbReference>
<protein>
    <submittedName>
        <fullName evidence="5">Otoraplin</fullName>
    </submittedName>
</protein>
<name>A0A8C3KIH4_9CHAR</name>
<dbReference type="Proteomes" id="UP000694419">
    <property type="component" value="Unplaced"/>
</dbReference>